<dbReference type="PANTHER" id="PTHR34501:SF9">
    <property type="entry name" value="MAJOR OUTER MEMBRANE PROTEIN P.IA"/>
    <property type="match status" value="1"/>
</dbReference>
<comment type="subcellular location">
    <subcellularLocation>
        <location evidence="1">Cell outer membrane</location>
        <topology evidence="1">Multi-pass membrane protein</topology>
    </subcellularLocation>
</comment>
<evidence type="ECO:0000313" key="14">
    <source>
        <dbReference type="Proteomes" id="UP000186609"/>
    </source>
</evidence>
<sequence length="355" mass="37356">MKSMKTILLPVALLACAISTPASAQSGLMLWGIADAWIGQTRHKVGATPPGSSGVVDSGGAQASRWGMRGTEELGAGLRAFFVLEQGISLDSGATTRVSASDNGFNRGAYVGLSGDFGEVRVGRMLTAFDALRGSTNHLYDSSGFASTGQVWGASTTAANGLPEVTGSDYLARGNNTAYYATPNIGDFNASFSYSYDEKTATATGNPRLATGHVKYTSGPLRIGYGQQAERYTTGTNRYHIVAGNYDFGAFKMVGAAQRQIDGRVAGQLKSNEWELGLDAPFGAATIAVGYASSKTKDGAGRRVIDAKGFSLMGTYDLSKRTRLYTAFRQLKTTRADGSTSLDASRLGVGITQKF</sequence>
<proteinExistence type="predicted"/>
<protein>
    <recommendedName>
        <fullName evidence="12">Porin domain-containing protein</fullName>
    </recommendedName>
</protein>
<reference evidence="13 14" key="1">
    <citation type="submission" date="2017-01" db="EMBL/GenBank/DDBJ databases">
        <authorList>
            <person name="Mah S.A."/>
            <person name="Swanson W.J."/>
            <person name="Moy G.W."/>
            <person name="Vacquier V.D."/>
        </authorList>
    </citation>
    <scope>NUCLEOTIDE SEQUENCE [LARGE SCALE GENOMIC DNA]</scope>
    <source>
        <strain evidence="13 14">DCY110</strain>
    </source>
</reference>
<evidence type="ECO:0000259" key="12">
    <source>
        <dbReference type="Pfam" id="PF13609"/>
    </source>
</evidence>
<evidence type="ECO:0000256" key="1">
    <source>
        <dbReference type="ARBA" id="ARBA00004571"/>
    </source>
</evidence>
<evidence type="ECO:0000256" key="5">
    <source>
        <dbReference type="ARBA" id="ARBA00022692"/>
    </source>
</evidence>
<dbReference type="KEGG" id="rhy:RD110_18350"/>
<dbReference type="GO" id="GO:0015288">
    <property type="term" value="F:porin activity"/>
    <property type="evidence" value="ECO:0007669"/>
    <property type="project" value="UniProtKB-KW"/>
</dbReference>
<keyword evidence="5" id="KW-0812">Transmembrane</keyword>
<dbReference type="EMBL" id="CP019236">
    <property type="protein sequence ID" value="APW38925.1"/>
    <property type="molecule type" value="Genomic_DNA"/>
</dbReference>
<feature type="signal peptide" evidence="11">
    <location>
        <begin position="1"/>
        <end position="24"/>
    </location>
</feature>
<dbReference type="InterPro" id="IPR033900">
    <property type="entry name" value="Gram_neg_porin_domain"/>
</dbReference>
<dbReference type="CDD" id="cd00342">
    <property type="entry name" value="gram_neg_porins"/>
    <property type="match status" value="1"/>
</dbReference>
<name>A0A1P8JYU9_9BURK</name>
<keyword evidence="4" id="KW-1134">Transmembrane beta strand</keyword>
<keyword evidence="10" id="KW-0998">Cell outer membrane</keyword>
<evidence type="ECO:0000256" key="2">
    <source>
        <dbReference type="ARBA" id="ARBA00011233"/>
    </source>
</evidence>
<evidence type="ECO:0000256" key="10">
    <source>
        <dbReference type="ARBA" id="ARBA00023237"/>
    </source>
</evidence>
<dbReference type="InterPro" id="IPR050298">
    <property type="entry name" value="Gram-neg_bact_OMP"/>
</dbReference>
<dbReference type="STRING" id="1842727.RD110_18350"/>
<comment type="subunit">
    <text evidence="2">Homotrimer.</text>
</comment>
<dbReference type="PROSITE" id="PS51257">
    <property type="entry name" value="PROKAR_LIPOPROTEIN"/>
    <property type="match status" value="1"/>
</dbReference>
<evidence type="ECO:0000256" key="3">
    <source>
        <dbReference type="ARBA" id="ARBA00022448"/>
    </source>
</evidence>
<keyword evidence="3" id="KW-0813">Transport</keyword>
<dbReference type="GO" id="GO:0009279">
    <property type="term" value="C:cell outer membrane"/>
    <property type="evidence" value="ECO:0007669"/>
    <property type="project" value="UniProtKB-SubCell"/>
</dbReference>
<dbReference type="InterPro" id="IPR023614">
    <property type="entry name" value="Porin_dom_sf"/>
</dbReference>
<dbReference type="Gene3D" id="2.40.160.10">
    <property type="entry name" value="Porin"/>
    <property type="match status" value="1"/>
</dbReference>
<evidence type="ECO:0000256" key="9">
    <source>
        <dbReference type="ARBA" id="ARBA00023136"/>
    </source>
</evidence>
<keyword evidence="9" id="KW-0472">Membrane</keyword>
<gene>
    <name evidence="13" type="ORF">RD110_18350</name>
</gene>
<organism evidence="13 14">
    <name type="scientific">Rhodoferax koreensis</name>
    <dbReference type="NCBI Taxonomy" id="1842727"/>
    <lineage>
        <taxon>Bacteria</taxon>
        <taxon>Pseudomonadati</taxon>
        <taxon>Pseudomonadota</taxon>
        <taxon>Betaproteobacteria</taxon>
        <taxon>Burkholderiales</taxon>
        <taxon>Comamonadaceae</taxon>
        <taxon>Rhodoferax</taxon>
    </lineage>
</organism>
<evidence type="ECO:0000256" key="6">
    <source>
        <dbReference type="ARBA" id="ARBA00022729"/>
    </source>
</evidence>
<keyword evidence="6 11" id="KW-0732">Signal</keyword>
<dbReference type="PANTHER" id="PTHR34501">
    <property type="entry name" value="PROTEIN YDDL-RELATED"/>
    <property type="match status" value="1"/>
</dbReference>
<keyword evidence="14" id="KW-1185">Reference proteome</keyword>
<dbReference type="Proteomes" id="UP000186609">
    <property type="component" value="Chromosome"/>
</dbReference>
<evidence type="ECO:0000256" key="4">
    <source>
        <dbReference type="ARBA" id="ARBA00022452"/>
    </source>
</evidence>
<evidence type="ECO:0000256" key="7">
    <source>
        <dbReference type="ARBA" id="ARBA00023065"/>
    </source>
</evidence>
<dbReference type="GO" id="GO:0006811">
    <property type="term" value="P:monoatomic ion transport"/>
    <property type="evidence" value="ECO:0007669"/>
    <property type="project" value="UniProtKB-KW"/>
</dbReference>
<evidence type="ECO:0000256" key="8">
    <source>
        <dbReference type="ARBA" id="ARBA00023114"/>
    </source>
</evidence>
<dbReference type="Pfam" id="PF13609">
    <property type="entry name" value="Porin_4"/>
    <property type="match status" value="1"/>
</dbReference>
<dbReference type="SUPFAM" id="SSF56935">
    <property type="entry name" value="Porins"/>
    <property type="match status" value="1"/>
</dbReference>
<keyword evidence="8" id="KW-0626">Porin</keyword>
<evidence type="ECO:0000256" key="11">
    <source>
        <dbReference type="SAM" id="SignalP"/>
    </source>
</evidence>
<dbReference type="GO" id="GO:0046930">
    <property type="term" value="C:pore complex"/>
    <property type="evidence" value="ECO:0007669"/>
    <property type="project" value="UniProtKB-KW"/>
</dbReference>
<feature type="chain" id="PRO_5012117026" description="Porin domain-containing protein" evidence="11">
    <location>
        <begin position="25"/>
        <end position="355"/>
    </location>
</feature>
<accession>A0A1P8JYU9</accession>
<feature type="domain" description="Porin" evidence="12">
    <location>
        <begin position="14"/>
        <end position="334"/>
    </location>
</feature>
<dbReference type="AlphaFoldDB" id="A0A1P8JYU9"/>
<evidence type="ECO:0000313" key="13">
    <source>
        <dbReference type="EMBL" id="APW38925.1"/>
    </source>
</evidence>
<keyword evidence="7" id="KW-0406">Ion transport</keyword>